<organism evidence="1">
    <name type="scientific">marine sediment metagenome</name>
    <dbReference type="NCBI Taxonomy" id="412755"/>
    <lineage>
        <taxon>unclassified sequences</taxon>
        <taxon>metagenomes</taxon>
        <taxon>ecological metagenomes</taxon>
    </lineage>
</organism>
<name>X1D8U9_9ZZZZ</name>
<accession>X1D8U9</accession>
<dbReference type="EMBL" id="BART01030439">
    <property type="protein sequence ID" value="GAH17196.1"/>
    <property type="molecule type" value="Genomic_DNA"/>
</dbReference>
<reference evidence="1" key="1">
    <citation type="journal article" date="2014" name="Front. Microbiol.">
        <title>High frequency of phylogenetically diverse reductive dehalogenase-homologous genes in deep subseafloor sedimentary metagenomes.</title>
        <authorList>
            <person name="Kawai M."/>
            <person name="Futagami T."/>
            <person name="Toyoda A."/>
            <person name="Takaki Y."/>
            <person name="Nishi S."/>
            <person name="Hori S."/>
            <person name="Arai W."/>
            <person name="Tsubouchi T."/>
            <person name="Morono Y."/>
            <person name="Uchiyama I."/>
            <person name="Ito T."/>
            <person name="Fujiyama A."/>
            <person name="Inagaki F."/>
            <person name="Takami H."/>
        </authorList>
    </citation>
    <scope>NUCLEOTIDE SEQUENCE</scope>
    <source>
        <strain evidence="1">Expedition CK06-06</strain>
    </source>
</reference>
<dbReference type="AlphaFoldDB" id="X1D8U9"/>
<gene>
    <name evidence="1" type="ORF">S01H4_53154</name>
</gene>
<proteinExistence type="predicted"/>
<feature type="non-terminal residue" evidence="1">
    <location>
        <position position="77"/>
    </location>
</feature>
<sequence length="77" mass="8583">MADEYDNTLLNRSIFGGSLVPVIVANMPLYDRLVDCIEDSMVVIPHGQHEVHVGTLYMVDHVNLALPPVLKCNIPLR</sequence>
<protein>
    <submittedName>
        <fullName evidence="1">Uncharacterized protein</fullName>
    </submittedName>
</protein>
<evidence type="ECO:0000313" key="1">
    <source>
        <dbReference type="EMBL" id="GAH17196.1"/>
    </source>
</evidence>
<comment type="caution">
    <text evidence="1">The sequence shown here is derived from an EMBL/GenBank/DDBJ whole genome shotgun (WGS) entry which is preliminary data.</text>
</comment>